<sequence>MLPTTGHPGGPGGHCLAEPFLAFAQMKRRSRRTPEKEALNQIHDIKIGRSKMIVNENITNRALLHA</sequence>
<protein>
    <submittedName>
        <fullName evidence="1">Uncharacterized protein</fullName>
    </submittedName>
</protein>
<dbReference type="Proteomes" id="UP000325577">
    <property type="component" value="Linkage Group LG8"/>
</dbReference>
<gene>
    <name evidence="1" type="ORF">F0562_016839</name>
</gene>
<organism evidence="1 2">
    <name type="scientific">Nyssa sinensis</name>
    <dbReference type="NCBI Taxonomy" id="561372"/>
    <lineage>
        <taxon>Eukaryota</taxon>
        <taxon>Viridiplantae</taxon>
        <taxon>Streptophyta</taxon>
        <taxon>Embryophyta</taxon>
        <taxon>Tracheophyta</taxon>
        <taxon>Spermatophyta</taxon>
        <taxon>Magnoliopsida</taxon>
        <taxon>eudicotyledons</taxon>
        <taxon>Gunneridae</taxon>
        <taxon>Pentapetalae</taxon>
        <taxon>asterids</taxon>
        <taxon>Cornales</taxon>
        <taxon>Nyssaceae</taxon>
        <taxon>Nyssa</taxon>
    </lineage>
</organism>
<reference evidence="1 2" key="1">
    <citation type="submission" date="2019-09" db="EMBL/GenBank/DDBJ databases">
        <title>A chromosome-level genome assembly of the Chinese tupelo Nyssa sinensis.</title>
        <authorList>
            <person name="Yang X."/>
            <person name="Kang M."/>
            <person name="Yang Y."/>
            <person name="Xiong H."/>
            <person name="Wang M."/>
            <person name="Zhang Z."/>
            <person name="Wang Z."/>
            <person name="Wu H."/>
            <person name="Ma T."/>
            <person name="Liu J."/>
            <person name="Xi Z."/>
        </authorList>
    </citation>
    <scope>NUCLEOTIDE SEQUENCE [LARGE SCALE GENOMIC DNA]</scope>
    <source>
        <strain evidence="1">J267</strain>
        <tissue evidence="1">Leaf</tissue>
    </source>
</reference>
<proteinExistence type="predicted"/>
<evidence type="ECO:0000313" key="1">
    <source>
        <dbReference type="EMBL" id="KAA8516655.1"/>
    </source>
</evidence>
<accession>A0A5J4ZDD1</accession>
<dbReference type="AlphaFoldDB" id="A0A5J4ZDD1"/>
<dbReference type="EMBL" id="CM018051">
    <property type="protein sequence ID" value="KAA8516655.1"/>
    <property type="molecule type" value="Genomic_DNA"/>
</dbReference>
<name>A0A5J4ZDD1_9ASTE</name>
<evidence type="ECO:0000313" key="2">
    <source>
        <dbReference type="Proteomes" id="UP000325577"/>
    </source>
</evidence>
<keyword evidence="2" id="KW-1185">Reference proteome</keyword>